<name>A0AAV3XJJ5_9GAST</name>
<comment type="caution">
    <text evidence="4">The sequence shown here is derived from an EMBL/GenBank/DDBJ whole genome shotgun (WGS) entry which is preliminary data.</text>
</comment>
<evidence type="ECO:0000259" key="3">
    <source>
        <dbReference type="PROSITE" id="PS50097"/>
    </source>
</evidence>
<dbReference type="CDD" id="cd18186">
    <property type="entry name" value="BTB_POZ_ZBTB_KLHL-like"/>
    <property type="match status" value="1"/>
</dbReference>
<dbReference type="PANTHER" id="PTHR24412">
    <property type="entry name" value="KELCH PROTEIN"/>
    <property type="match status" value="1"/>
</dbReference>
<dbReference type="Pfam" id="PF01419">
    <property type="entry name" value="Jacalin"/>
    <property type="match status" value="1"/>
</dbReference>
<dbReference type="EMBL" id="BLXT01000430">
    <property type="protein sequence ID" value="GFN77000.1"/>
    <property type="molecule type" value="Genomic_DNA"/>
</dbReference>
<dbReference type="InterPro" id="IPR011333">
    <property type="entry name" value="SKP1/BTB/POZ_sf"/>
</dbReference>
<dbReference type="CDD" id="cd14733">
    <property type="entry name" value="BACK"/>
    <property type="match status" value="1"/>
</dbReference>
<dbReference type="Gene3D" id="2.100.10.30">
    <property type="entry name" value="Jacalin-like lectin domain"/>
    <property type="match status" value="1"/>
</dbReference>
<keyword evidence="1" id="KW-0880">Kelch repeat</keyword>
<dbReference type="Gene3D" id="1.25.40.420">
    <property type="match status" value="1"/>
</dbReference>
<evidence type="ECO:0000313" key="5">
    <source>
        <dbReference type="Proteomes" id="UP000735302"/>
    </source>
</evidence>
<accession>A0AAV3XJJ5</accession>
<feature type="domain" description="BTB" evidence="3">
    <location>
        <begin position="86"/>
        <end position="151"/>
    </location>
</feature>
<dbReference type="SMART" id="SM00875">
    <property type="entry name" value="BACK"/>
    <property type="match status" value="1"/>
</dbReference>
<dbReference type="PANTHER" id="PTHR24412:SF497">
    <property type="entry name" value="KELCH-LIKE PROTEIN 18"/>
    <property type="match status" value="1"/>
</dbReference>
<dbReference type="SUPFAM" id="SSF51101">
    <property type="entry name" value="Mannose-binding lectins"/>
    <property type="match status" value="1"/>
</dbReference>
<evidence type="ECO:0000256" key="2">
    <source>
        <dbReference type="ARBA" id="ARBA00022737"/>
    </source>
</evidence>
<keyword evidence="2" id="KW-0677">Repeat</keyword>
<evidence type="ECO:0000256" key="1">
    <source>
        <dbReference type="ARBA" id="ARBA00022441"/>
    </source>
</evidence>
<dbReference type="InterPro" id="IPR001229">
    <property type="entry name" value="Jacalin-like_lectin_dom"/>
</dbReference>
<dbReference type="AlphaFoldDB" id="A0AAV3XJJ5"/>
<dbReference type="InterPro" id="IPR000210">
    <property type="entry name" value="BTB/POZ_dom"/>
</dbReference>
<keyword evidence="5" id="KW-1185">Reference proteome</keyword>
<dbReference type="InterPro" id="IPR011705">
    <property type="entry name" value="BACK"/>
</dbReference>
<organism evidence="4 5">
    <name type="scientific">Plakobranchus ocellatus</name>
    <dbReference type="NCBI Taxonomy" id="259542"/>
    <lineage>
        <taxon>Eukaryota</taxon>
        <taxon>Metazoa</taxon>
        <taxon>Spiralia</taxon>
        <taxon>Lophotrochozoa</taxon>
        <taxon>Mollusca</taxon>
        <taxon>Gastropoda</taxon>
        <taxon>Heterobranchia</taxon>
        <taxon>Euthyneura</taxon>
        <taxon>Panpulmonata</taxon>
        <taxon>Sacoglossa</taxon>
        <taxon>Placobranchoidea</taxon>
        <taxon>Plakobranchidae</taxon>
        <taxon>Plakobranchus</taxon>
    </lineage>
</organism>
<reference evidence="4 5" key="1">
    <citation type="journal article" date="2021" name="Elife">
        <title>Chloroplast acquisition without the gene transfer in kleptoplastic sea slugs, Plakobranchus ocellatus.</title>
        <authorList>
            <person name="Maeda T."/>
            <person name="Takahashi S."/>
            <person name="Yoshida T."/>
            <person name="Shimamura S."/>
            <person name="Takaki Y."/>
            <person name="Nagai Y."/>
            <person name="Toyoda A."/>
            <person name="Suzuki Y."/>
            <person name="Arimoto A."/>
            <person name="Ishii H."/>
            <person name="Satoh N."/>
            <person name="Nishiyama T."/>
            <person name="Hasebe M."/>
            <person name="Maruyama T."/>
            <person name="Minagawa J."/>
            <person name="Obokata J."/>
            <person name="Shigenobu S."/>
        </authorList>
    </citation>
    <scope>NUCLEOTIDE SEQUENCE [LARGE SCALE GENOMIC DNA]</scope>
</reference>
<dbReference type="SMART" id="SM00225">
    <property type="entry name" value="BTB"/>
    <property type="match status" value="1"/>
</dbReference>
<dbReference type="InterPro" id="IPR036404">
    <property type="entry name" value="Jacalin-like_lectin_dom_sf"/>
</dbReference>
<dbReference type="Pfam" id="PF07707">
    <property type="entry name" value="BACK"/>
    <property type="match status" value="1"/>
</dbReference>
<sequence>MHSDNSTEKISWKMSRWLSHRKTGPNEKHGATTTRSLNTCGSSLASQGPSVVKMSIDGSDAQIWDKKRQNALIEGCYKSWQAGRYTDIKIIVGSQTFAAHKLVLVSLSDYFEPLFEHDSNAKGEITLHNIEPDIFSVLLEYAYTGTINLNKDTVQSVLIAADYLSVSNAREACETFMTMNLDPENVCDALQFASGYSLESLWSSAVEHLKKNLPNVSTTSNFSKLDPKVLVTLFSDDSLILSVKGVSLKSIEREKLILKTVLQYLSDRNETDPATLGMVFQTARLVALSKDEIKNCLKKFKHLRKNETIMKYVRLRDVAVHYLQQRDQDCSLTVNIGGREAEEIPDAWLRRRKLAKHKFIAGRGRYAAGGHVAVPQGPPRYLYDDPDLEIERVDIWIRRWDGRPVIGGLALTYRPYPTVDQEEDGETAGPLQYCKGHCASESERDHFSVSLNPDEFIVKVTVSSGFLIDRLAFMTSSGRTLGPFGGPGGGEHTEETPEAPMSYLYDINFDEVVTQGSFAIYNLMFRWIAFE</sequence>
<dbReference type="Proteomes" id="UP000735302">
    <property type="component" value="Unassembled WGS sequence"/>
</dbReference>
<dbReference type="Gene3D" id="3.30.710.10">
    <property type="entry name" value="Potassium Channel Kv1.1, Chain A"/>
    <property type="match status" value="1"/>
</dbReference>
<evidence type="ECO:0000313" key="4">
    <source>
        <dbReference type="EMBL" id="GFN77000.1"/>
    </source>
</evidence>
<proteinExistence type="predicted"/>
<gene>
    <name evidence="4" type="ORF">PoB_000350600</name>
</gene>
<dbReference type="SUPFAM" id="SSF54695">
    <property type="entry name" value="POZ domain"/>
    <property type="match status" value="1"/>
</dbReference>
<dbReference type="Pfam" id="PF00651">
    <property type="entry name" value="BTB"/>
    <property type="match status" value="1"/>
</dbReference>
<protein>
    <submittedName>
        <fullName evidence="4">Kelch-like protein 20</fullName>
    </submittedName>
</protein>
<dbReference type="PROSITE" id="PS50097">
    <property type="entry name" value="BTB"/>
    <property type="match status" value="1"/>
</dbReference>